<proteinExistence type="predicted"/>
<protein>
    <submittedName>
        <fullName evidence="1">Uncharacterized protein</fullName>
    </submittedName>
</protein>
<keyword evidence="2" id="KW-1185">Reference proteome</keyword>
<name>A0A317W5C4_9EURO</name>
<comment type="caution">
    <text evidence="1">The sequence shown here is derived from an EMBL/GenBank/DDBJ whole genome shotgun (WGS) entry which is preliminary data.</text>
</comment>
<dbReference type="GeneID" id="37115515"/>
<dbReference type="AlphaFoldDB" id="A0A317W5C4"/>
<accession>A0A317W5C4</accession>
<dbReference type="EMBL" id="MSFK01000020">
    <property type="protein sequence ID" value="PWY81764.1"/>
    <property type="molecule type" value="Genomic_DNA"/>
</dbReference>
<evidence type="ECO:0000313" key="2">
    <source>
        <dbReference type="Proteomes" id="UP000246702"/>
    </source>
</evidence>
<organism evidence="1 2">
    <name type="scientific">Aspergillus sclerotioniger CBS 115572</name>
    <dbReference type="NCBI Taxonomy" id="1450535"/>
    <lineage>
        <taxon>Eukaryota</taxon>
        <taxon>Fungi</taxon>
        <taxon>Dikarya</taxon>
        <taxon>Ascomycota</taxon>
        <taxon>Pezizomycotina</taxon>
        <taxon>Eurotiomycetes</taxon>
        <taxon>Eurotiomycetidae</taxon>
        <taxon>Eurotiales</taxon>
        <taxon>Aspergillaceae</taxon>
        <taxon>Aspergillus</taxon>
        <taxon>Aspergillus subgen. Circumdati</taxon>
    </lineage>
</organism>
<dbReference type="RefSeq" id="XP_025465832.1">
    <property type="nucleotide sequence ID" value="XM_025613372.1"/>
</dbReference>
<gene>
    <name evidence="1" type="ORF">BO94DRAFT_548026</name>
</gene>
<sequence length="227" mass="25868">MPPKAKPYLPPLLTTTCWDLHWDVKLLNMLDLMREDPTKDDVVDLWRVICTSILSHDKNSPLSLLNTENFPYPEGEPPYSIVQVVLNECAAGKKKIHLQTPIFLVLCMGMNDPEKPAWEYAKGKLRAYCKTRIVKSERGGVSRVYAVTGIGMVAKLWEWDVDKGLLVSLYRIVTFPASLQRNEERRTFFLGNGYDLGSAKLFLIIVKGLVLDPGNFKGEEEEKKKRK</sequence>
<dbReference type="Proteomes" id="UP000246702">
    <property type="component" value="Unassembled WGS sequence"/>
</dbReference>
<reference evidence="1 2" key="1">
    <citation type="submission" date="2016-12" db="EMBL/GenBank/DDBJ databases">
        <title>The genomes of Aspergillus section Nigri reveals drivers in fungal speciation.</title>
        <authorList>
            <consortium name="DOE Joint Genome Institute"/>
            <person name="Vesth T.C."/>
            <person name="Nybo J."/>
            <person name="Theobald S."/>
            <person name="Brandl J."/>
            <person name="Frisvad J.C."/>
            <person name="Nielsen K.F."/>
            <person name="Lyhne E.K."/>
            <person name="Kogle M.E."/>
            <person name="Kuo A."/>
            <person name="Riley R."/>
            <person name="Clum A."/>
            <person name="Nolan M."/>
            <person name="Lipzen A."/>
            <person name="Salamov A."/>
            <person name="Henrissat B."/>
            <person name="Wiebenga A."/>
            <person name="De Vries R.P."/>
            <person name="Grigoriev I.V."/>
            <person name="Mortensen U.H."/>
            <person name="Andersen M.R."/>
            <person name="Baker S.E."/>
        </authorList>
    </citation>
    <scope>NUCLEOTIDE SEQUENCE [LARGE SCALE GENOMIC DNA]</scope>
    <source>
        <strain evidence="1 2">CBS 115572</strain>
    </source>
</reference>
<evidence type="ECO:0000313" key="1">
    <source>
        <dbReference type="EMBL" id="PWY81764.1"/>
    </source>
</evidence>